<dbReference type="PANTHER" id="PTHR28008:SF1">
    <property type="entry name" value="DOMAIN PROTEIN, PUTATIVE (AFU_ORTHOLOGUE AFUA_3G10980)-RELATED"/>
    <property type="match status" value="1"/>
</dbReference>
<gene>
    <name evidence="2" type="ORF">BG454_10390</name>
</gene>
<keyword evidence="1" id="KW-0472">Membrane</keyword>
<evidence type="ECO:0000313" key="2">
    <source>
        <dbReference type="EMBL" id="ATX66172.1"/>
    </source>
</evidence>
<dbReference type="Proteomes" id="UP000228948">
    <property type="component" value="Chromosome"/>
</dbReference>
<keyword evidence="1" id="KW-1133">Transmembrane helix</keyword>
<sequence length="119" mass="13104">MNKYGKRNLGFGLSVVVGVVVTAMLLVPASDIPGPHIEGLDKVIHFAMFFLLVLPALTFAPSSWVWVVPLAIFHGGMIEIIQPYFGRGMEFGDFVANTLGVCTAIPISRAIHRRWLKPR</sequence>
<keyword evidence="3" id="KW-1185">Reference proteome</keyword>
<dbReference type="PANTHER" id="PTHR28008">
    <property type="entry name" value="DOMAIN PROTEIN, PUTATIVE (AFU_ORTHOLOGUE AFUA_3G10980)-RELATED"/>
    <property type="match status" value="1"/>
</dbReference>
<dbReference type="KEGG" id="rbg:BG454_10390"/>
<dbReference type="AlphaFoldDB" id="A0A2K8K9P6"/>
<evidence type="ECO:0000256" key="1">
    <source>
        <dbReference type="SAM" id="Phobius"/>
    </source>
</evidence>
<reference evidence="2 3" key="1">
    <citation type="submission" date="2017-11" db="EMBL/GenBank/DDBJ databases">
        <title>Revised Sequence and Annotation of the Rhodobaca barguzinensis strain alga05 Genome.</title>
        <authorList>
            <person name="Kopejtka K."/>
            <person name="Tomasch J.M."/>
            <person name="Bunk B."/>
            <person name="Koblizek M."/>
        </authorList>
    </citation>
    <scope>NUCLEOTIDE SEQUENCE [LARGE SCALE GENOMIC DNA]</scope>
    <source>
        <strain evidence="3">alga05</strain>
    </source>
</reference>
<dbReference type="RefSeq" id="WP_100319152.1">
    <property type="nucleotide sequence ID" value="NZ_CP024899.1"/>
</dbReference>
<proteinExistence type="predicted"/>
<feature type="transmembrane region" description="Helical" evidence="1">
    <location>
        <begin position="9"/>
        <end position="27"/>
    </location>
</feature>
<organism evidence="2 3">
    <name type="scientific">Roseinatronobacter bogoriensis subsp. barguzinensis</name>
    <dbReference type="NCBI Taxonomy" id="441209"/>
    <lineage>
        <taxon>Bacteria</taxon>
        <taxon>Pseudomonadati</taxon>
        <taxon>Pseudomonadota</taxon>
        <taxon>Alphaproteobacteria</taxon>
        <taxon>Rhodobacterales</taxon>
        <taxon>Paracoccaceae</taxon>
        <taxon>Roseinatronobacter</taxon>
    </lineage>
</organism>
<dbReference type="EMBL" id="CP024899">
    <property type="protein sequence ID" value="ATX66172.1"/>
    <property type="molecule type" value="Genomic_DNA"/>
</dbReference>
<dbReference type="STRING" id="441209.GCA_001870665_01855"/>
<evidence type="ECO:0000313" key="3">
    <source>
        <dbReference type="Proteomes" id="UP000228948"/>
    </source>
</evidence>
<dbReference type="OrthoDB" id="582407at2"/>
<keyword evidence="1" id="KW-0812">Transmembrane</keyword>
<feature type="transmembrane region" description="Helical" evidence="1">
    <location>
        <begin position="39"/>
        <end position="57"/>
    </location>
</feature>
<name>A0A2K8K9P6_9RHOB</name>
<protein>
    <submittedName>
        <fullName evidence="2">Uncharacterized protein</fullName>
    </submittedName>
</protein>
<accession>A0A2K8K9P6</accession>